<keyword evidence="5" id="KW-1185">Reference proteome</keyword>
<feature type="coiled-coil region" evidence="1">
    <location>
        <begin position="213"/>
        <end position="289"/>
    </location>
</feature>
<dbReference type="STRING" id="3880.A0A072V5I7"/>
<protein>
    <submittedName>
        <fullName evidence="3">Cytomatrix-like protein</fullName>
    </submittedName>
</protein>
<feature type="compositionally biased region" description="Basic residues" evidence="2">
    <location>
        <begin position="147"/>
        <end position="160"/>
    </location>
</feature>
<evidence type="ECO:0000256" key="1">
    <source>
        <dbReference type="SAM" id="Coils"/>
    </source>
</evidence>
<reference evidence="4" key="3">
    <citation type="submission" date="2015-04" db="UniProtKB">
        <authorList>
            <consortium name="EnsemblPlants"/>
        </authorList>
    </citation>
    <scope>IDENTIFICATION</scope>
    <source>
        <strain evidence="4">cv. Jemalong A17</strain>
    </source>
</reference>
<organism evidence="3 5">
    <name type="scientific">Medicago truncatula</name>
    <name type="common">Barrel medic</name>
    <name type="synonym">Medicago tribuloides</name>
    <dbReference type="NCBI Taxonomy" id="3880"/>
    <lineage>
        <taxon>Eukaryota</taxon>
        <taxon>Viridiplantae</taxon>
        <taxon>Streptophyta</taxon>
        <taxon>Embryophyta</taxon>
        <taxon>Tracheophyta</taxon>
        <taxon>Spermatophyta</taxon>
        <taxon>Magnoliopsida</taxon>
        <taxon>eudicotyledons</taxon>
        <taxon>Gunneridae</taxon>
        <taxon>Pentapetalae</taxon>
        <taxon>rosids</taxon>
        <taxon>fabids</taxon>
        <taxon>Fabales</taxon>
        <taxon>Fabaceae</taxon>
        <taxon>Papilionoideae</taxon>
        <taxon>50 kb inversion clade</taxon>
        <taxon>NPAAA clade</taxon>
        <taxon>Hologalegina</taxon>
        <taxon>IRL clade</taxon>
        <taxon>Trifolieae</taxon>
        <taxon>Medicago</taxon>
    </lineage>
</organism>
<feature type="compositionally biased region" description="Basic and acidic residues" evidence="2">
    <location>
        <begin position="163"/>
        <end position="176"/>
    </location>
</feature>
<dbReference type="KEGG" id="mtr:25486322"/>
<reference evidence="3 5" key="2">
    <citation type="journal article" date="2014" name="BMC Genomics">
        <title>An improved genome release (version Mt4.0) for the model legume Medicago truncatula.</title>
        <authorList>
            <person name="Tang H."/>
            <person name="Krishnakumar V."/>
            <person name="Bidwell S."/>
            <person name="Rosen B."/>
            <person name="Chan A."/>
            <person name="Zhou S."/>
            <person name="Gentzbittel L."/>
            <person name="Childs K.L."/>
            <person name="Yandell M."/>
            <person name="Gundlach H."/>
            <person name="Mayer K.F."/>
            <person name="Schwartz D.C."/>
            <person name="Town C.D."/>
        </authorList>
    </citation>
    <scope>GENOME REANNOTATION</scope>
    <source>
        <strain evidence="3">A17</strain>
        <strain evidence="4 5">cv. Jemalong A17</strain>
    </source>
</reference>
<dbReference type="PANTHER" id="PTHR35992:SF1">
    <property type="entry name" value="CYTOMATRIX PROTEIN-LIKE PROTEIN"/>
    <property type="match status" value="1"/>
</dbReference>
<sequence>MRKSKKPNPSNAVESVERGNWEKIFSTLVQMMKNQEKQLQSFADQQNFLQDRLKLQNQRWASDIQRYKDQISQMNTFLLFEEKKRLLEEAKADLMMGSKHREASILKWVLESTKDDLEDFKAGFDYLSQKSSNGEDQGTALKDTDKRKKGTSSSGKKKSSSKIAEKEKCPDETKDELSRVKAECEKLVAEKDSELLALLQEKNFVWNQFNKMETDYTKKLRSKQEEVEKTNEKINILVSSMEEMQSENIKKDSRISELESKVTDMDAETKRLNKEISGLSTELESLRKLKSSHVKPFLNRCTASTSDSGKVESSRSRRNNTLKKDRDSFTPDEHASTSTNFSEKEKRSLKRKGSPIIPTTETPKLFSSNFKVFSSRKQSSQSCSKSHRKLNLDVFSWEDSIE</sequence>
<dbReference type="PANTHER" id="PTHR35992">
    <property type="entry name" value="CYTOMATRIX PROTEIN-LIKE PROTEIN"/>
    <property type="match status" value="1"/>
</dbReference>
<evidence type="ECO:0000313" key="3">
    <source>
        <dbReference type="EMBL" id="KEH37092.1"/>
    </source>
</evidence>
<evidence type="ECO:0000256" key="2">
    <source>
        <dbReference type="SAM" id="MobiDB-lite"/>
    </source>
</evidence>
<name>A0A072V5I7_MEDTR</name>
<reference evidence="3 5" key="1">
    <citation type="journal article" date="2011" name="Nature">
        <title>The Medicago genome provides insight into the evolution of rhizobial symbioses.</title>
        <authorList>
            <person name="Young N.D."/>
            <person name="Debelle F."/>
            <person name="Oldroyd G.E."/>
            <person name="Geurts R."/>
            <person name="Cannon S.B."/>
            <person name="Udvardi M.K."/>
            <person name="Benedito V.A."/>
            <person name="Mayer K.F."/>
            <person name="Gouzy J."/>
            <person name="Schoof H."/>
            <person name="Van de Peer Y."/>
            <person name="Proost S."/>
            <person name="Cook D.R."/>
            <person name="Meyers B.C."/>
            <person name="Spannagl M."/>
            <person name="Cheung F."/>
            <person name="De Mita S."/>
            <person name="Krishnakumar V."/>
            <person name="Gundlach H."/>
            <person name="Zhou S."/>
            <person name="Mudge J."/>
            <person name="Bharti A.K."/>
            <person name="Murray J.D."/>
            <person name="Naoumkina M.A."/>
            <person name="Rosen B."/>
            <person name="Silverstein K.A."/>
            <person name="Tang H."/>
            <person name="Rombauts S."/>
            <person name="Zhao P.X."/>
            <person name="Zhou P."/>
            <person name="Barbe V."/>
            <person name="Bardou P."/>
            <person name="Bechner M."/>
            <person name="Bellec A."/>
            <person name="Berger A."/>
            <person name="Berges H."/>
            <person name="Bidwell S."/>
            <person name="Bisseling T."/>
            <person name="Choisne N."/>
            <person name="Couloux A."/>
            <person name="Denny R."/>
            <person name="Deshpande S."/>
            <person name="Dai X."/>
            <person name="Doyle J.J."/>
            <person name="Dudez A.M."/>
            <person name="Farmer A.D."/>
            <person name="Fouteau S."/>
            <person name="Franken C."/>
            <person name="Gibelin C."/>
            <person name="Gish J."/>
            <person name="Goldstein S."/>
            <person name="Gonzalez A.J."/>
            <person name="Green P.J."/>
            <person name="Hallab A."/>
            <person name="Hartog M."/>
            <person name="Hua A."/>
            <person name="Humphray S.J."/>
            <person name="Jeong D.H."/>
            <person name="Jing Y."/>
            <person name="Jocker A."/>
            <person name="Kenton S.M."/>
            <person name="Kim D.J."/>
            <person name="Klee K."/>
            <person name="Lai H."/>
            <person name="Lang C."/>
            <person name="Lin S."/>
            <person name="Macmil S.L."/>
            <person name="Magdelenat G."/>
            <person name="Matthews L."/>
            <person name="McCorrison J."/>
            <person name="Monaghan E.L."/>
            <person name="Mun J.H."/>
            <person name="Najar F.Z."/>
            <person name="Nicholson C."/>
            <person name="Noirot C."/>
            <person name="O'Bleness M."/>
            <person name="Paule C.R."/>
            <person name="Poulain J."/>
            <person name="Prion F."/>
            <person name="Qin B."/>
            <person name="Qu C."/>
            <person name="Retzel E.F."/>
            <person name="Riddle C."/>
            <person name="Sallet E."/>
            <person name="Samain S."/>
            <person name="Samson N."/>
            <person name="Sanders I."/>
            <person name="Saurat O."/>
            <person name="Scarpelli C."/>
            <person name="Schiex T."/>
            <person name="Segurens B."/>
            <person name="Severin A.J."/>
            <person name="Sherrier D.J."/>
            <person name="Shi R."/>
            <person name="Sims S."/>
            <person name="Singer S.R."/>
            <person name="Sinharoy S."/>
            <person name="Sterck L."/>
            <person name="Viollet A."/>
            <person name="Wang B.B."/>
            <person name="Wang K."/>
            <person name="Wang M."/>
            <person name="Wang X."/>
            <person name="Warfsmann J."/>
            <person name="Weissenbach J."/>
            <person name="White D.D."/>
            <person name="White J.D."/>
            <person name="Wiley G.B."/>
            <person name="Wincker P."/>
            <person name="Xing Y."/>
            <person name="Yang L."/>
            <person name="Yao Z."/>
            <person name="Ying F."/>
            <person name="Zhai J."/>
            <person name="Zhou L."/>
            <person name="Zuber A."/>
            <person name="Denarie J."/>
            <person name="Dixon R.A."/>
            <person name="May G.D."/>
            <person name="Schwartz D.C."/>
            <person name="Rogers J."/>
            <person name="Quetier F."/>
            <person name="Town C.D."/>
            <person name="Roe B.A."/>
        </authorList>
    </citation>
    <scope>NUCLEOTIDE SEQUENCE [LARGE SCALE GENOMIC DNA]</scope>
    <source>
        <strain evidence="3">A17</strain>
        <strain evidence="4 5">cv. Jemalong A17</strain>
    </source>
</reference>
<dbReference type="Proteomes" id="UP000002051">
    <property type="component" value="Chromosome 2"/>
</dbReference>
<gene>
    <name evidence="4" type="primary">25486322</name>
    <name evidence="3" type="ordered locus">MTR_2g031630</name>
</gene>
<evidence type="ECO:0000313" key="4">
    <source>
        <dbReference type="EnsemblPlants" id="KEH37092"/>
    </source>
</evidence>
<accession>A0A072V5I7</accession>
<dbReference type="ExpressionAtlas" id="A0A072V5I7">
    <property type="expression patterns" value="differential"/>
</dbReference>
<evidence type="ECO:0000313" key="5">
    <source>
        <dbReference type="Proteomes" id="UP000002051"/>
    </source>
</evidence>
<dbReference type="EnsemblPlants" id="KEH37092">
    <property type="protein sequence ID" value="KEH37092"/>
    <property type="gene ID" value="MTR_2g031630"/>
</dbReference>
<keyword evidence="1" id="KW-0175">Coiled coil</keyword>
<proteinExistence type="predicted"/>
<dbReference type="AlphaFoldDB" id="A0A072V5I7"/>
<dbReference type="EMBL" id="CM001218">
    <property type="protein sequence ID" value="KEH37092.1"/>
    <property type="molecule type" value="Genomic_DNA"/>
</dbReference>
<feature type="compositionally biased region" description="Basic and acidic residues" evidence="2">
    <location>
        <begin position="322"/>
        <end position="335"/>
    </location>
</feature>
<feature type="coiled-coil region" evidence="1">
    <location>
        <begin position="32"/>
        <end position="70"/>
    </location>
</feature>
<dbReference type="OrthoDB" id="1921280at2759"/>
<feature type="region of interest" description="Disordered" evidence="2">
    <location>
        <begin position="300"/>
        <end position="362"/>
    </location>
</feature>
<feature type="region of interest" description="Disordered" evidence="2">
    <location>
        <begin position="131"/>
        <end position="176"/>
    </location>
</feature>